<dbReference type="InterPro" id="IPR008969">
    <property type="entry name" value="CarboxyPept-like_regulatory"/>
</dbReference>
<dbReference type="Pfam" id="PF25183">
    <property type="entry name" value="OMP_b-brl_4"/>
    <property type="match status" value="1"/>
</dbReference>
<evidence type="ECO:0000256" key="3">
    <source>
        <dbReference type="ARBA" id="ARBA00023237"/>
    </source>
</evidence>
<dbReference type="Gene3D" id="2.60.40.1120">
    <property type="entry name" value="Carboxypeptidase-like, regulatory domain"/>
    <property type="match status" value="1"/>
</dbReference>
<organism evidence="6 7">
    <name type="scientific">Tunturiibacter gelidiferens</name>
    <dbReference type="NCBI Taxonomy" id="3069689"/>
    <lineage>
        <taxon>Bacteria</taxon>
        <taxon>Pseudomonadati</taxon>
        <taxon>Acidobacteriota</taxon>
        <taxon>Terriglobia</taxon>
        <taxon>Terriglobales</taxon>
        <taxon>Acidobacteriaceae</taxon>
        <taxon>Tunturiibacter</taxon>
    </lineage>
</organism>
<keyword evidence="7" id="KW-1185">Reference proteome</keyword>
<keyword evidence="3" id="KW-0998">Cell outer membrane</keyword>
<feature type="domain" description="TonB-dependent transporter Oar-like beta-barrel" evidence="5">
    <location>
        <begin position="238"/>
        <end position="1083"/>
    </location>
</feature>
<dbReference type="AlphaFoldDB" id="A0A9X0U2M8"/>
<dbReference type="SUPFAM" id="SSF56935">
    <property type="entry name" value="Porins"/>
    <property type="match status" value="1"/>
</dbReference>
<comment type="subcellular location">
    <subcellularLocation>
        <location evidence="1">Cell outer membrane</location>
    </subcellularLocation>
</comment>
<accession>A0A9X0U2M8</accession>
<dbReference type="Gene3D" id="2.40.170.20">
    <property type="entry name" value="TonB-dependent receptor, beta-barrel domain"/>
    <property type="match status" value="1"/>
</dbReference>
<proteinExistence type="predicted"/>
<dbReference type="Pfam" id="PF13620">
    <property type="entry name" value="CarboxypepD_reg"/>
    <property type="match status" value="1"/>
</dbReference>
<protein>
    <recommendedName>
        <fullName evidence="5">TonB-dependent transporter Oar-like beta-barrel domain-containing protein</fullName>
    </recommendedName>
</protein>
<gene>
    <name evidence="6" type="ORF">HDF14_001094</name>
</gene>
<keyword evidence="2" id="KW-0472">Membrane</keyword>
<feature type="signal peptide" evidence="4">
    <location>
        <begin position="1"/>
        <end position="20"/>
    </location>
</feature>
<evidence type="ECO:0000259" key="5">
    <source>
        <dbReference type="Pfam" id="PF25183"/>
    </source>
</evidence>
<comment type="caution">
    <text evidence="6">The sequence shown here is derived from an EMBL/GenBank/DDBJ whole genome shotgun (WGS) entry which is preliminary data.</text>
</comment>
<evidence type="ECO:0000313" key="7">
    <source>
        <dbReference type="Proteomes" id="UP000535182"/>
    </source>
</evidence>
<feature type="chain" id="PRO_5040770501" description="TonB-dependent transporter Oar-like beta-barrel domain-containing protein" evidence="4">
    <location>
        <begin position="21"/>
        <end position="1108"/>
    </location>
</feature>
<dbReference type="EMBL" id="JACHEB010000002">
    <property type="protein sequence ID" value="MBB5327489.1"/>
    <property type="molecule type" value="Genomic_DNA"/>
</dbReference>
<dbReference type="RefSeq" id="WP_183974213.1">
    <property type="nucleotide sequence ID" value="NZ_JACHEB010000002.1"/>
</dbReference>
<evidence type="ECO:0000256" key="2">
    <source>
        <dbReference type="ARBA" id="ARBA00023136"/>
    </source>
</evidence>
<evidence type="ECO:0000313" key="6">
    <source>
        <dbReference type="EMBL" id="MBB5327489.1"/>
    </source>
</evidence>
<name>A0A9X0U2M8_9BACT</name>
<evidence type="ECO:0000256" key="4">
    <source>
        <dbReference type="SAM" id="SignalP"/>
    </source>
</evidence>
<keyword evidence="4" id="KW-0732">Signal</keyword>
<dbReference type="InterPro" id="IPR057601">
    <property type="entry name" value="Oar-like_b-barrel"/>
</dbReference>
<dbReference type="InterPro" id="IPR036942">
    <property type="entry name" value="Beta-barrel_TonB_sf"/>
</dbReference>
<dbReference type="GO" id="GO:0009279">
    <property type="term" value="C:cell outer membrane"/>
    <property type="evidence" value="ECO:0007669"/>
    <property type="project" value="UniProtKB-SubCell"/>
</dbReference>
<dbReference type="SUPFAM" id="SSF49464">
    <property type="entry name" value="Carboxypeptidase regulatory domain-like"/>
    <property type="match status" value="1"/>
</dbReference>
<evidence type="ECO:0000256" key="1">
    <source>
        <dbReference type="ARBA" id="ARBA00004442"/>
    </source>
</evidence>
<reference evidence="6 7" key="1">
    <citation type="submission" date="2020-08" db="EMBL/GenBank/DDBJ databases">
        <title>Genomic Encyclopedia of Type Strains, Phase IV (KMG-V): Genome sequencing to study the core and pangenomes of soil and plant-associated prokaryotes.</title>
        <authorList>
            <person name="Whitman W."/>
        </authorList>
    </citation>
    <scope>NUCLEOTIDE SEQUENCE [LARGE SCALE GENOMIC DNA]</scope>
    <source>
        <strain evidence="6 7">X5P2</strain>
    </source>
</reference>
<dbReference type="Proteomes" id="UP000535182">
    <property type="component" value="Unassembled WGS sequence"/>
</dbReference>
<sequence length="1108" mass="117205">MALTVSGAICVLSTPTILCAQSTTSGDIAGVITDASGAVVPNAKIVVTNSDTGFTQTLTSGSNGGYRAPLLKPGDYRITVTAGGFETSSTTVTVAIGQIASGDLHLAVGSNNVTIEVSSDTASLLHTENADISTSISQAQVQSLPNPGNDLTFVAQVSPGAIMNTSGGDGNFSVFGLPATSNTFTLNGSYENDPFLNLSNSGASNLLLGNNEVSEVNVVSNAYGAQFGGLGGAQVNEITLSGTNKFHGNAVYQWNGSVLNANDYFRNQTPTLTPRSFDNVNQFAARFGGPIIRDRLFFFVNYEGLRVVLPSSSTVFAPNPAYIAKAIAGAPVADQAFYKQLFSVYQNAPGYSTATQSLTDPNALSYTSTAGNFTHEFLLTSRVDLKLTDKDTAFGHFKWDKGVQATYTDPINPIFNADSPQPSFEGTLGETHVINSKITNQFLFGVIWYSAVFTNTNLAAANALVPYALNFTDFGGSFTTLGGEDNNWPQGRNVTNYQFSDDVSITHGRHTIQFGGYFRRDDVTDYSPSINTTPGVEADENGDFAAGMGLEQYVQQYPLRNTQPVGLYNLAGYGQDTWKLRQNLTLTAGVRLEHDSNPTCGTNCYAYTNGAFNSLNTSTATAYTTLLTSGKHQAFPAFQSITVNPRVGFSWSPFGPDSSTVVRGGFGLFTDVFPATVADNFLNNAPTNVGFTLNGPEKNGSFISPNPGNPASGQTMSNVSSVAFQAGFQGGASFDTLSSSVPGFAAPGIVTAAGKLHYPTYEEYSFQVEHALDPRKQTVLSLAYVGNHGYHEPVQNQSVNAFGVNNGSPGFNGVTPINFTGLPTTIPNASFGAVNEVGNGAISNYNGFLVGVSRHTKSLTLNFNYTWSHALDEISNGGILGLGLVGANYLTPINPNNLRQNYGNADYDSRQNITASYVYTLPYYRGPKFLTDGWQVSGTVFHHTGFPFSVVDSALQASNFGGPGFPGFLAAQVNGVKSCGGSAVFNNATGVAANPCAIANPGNFVDPTAFGQGRRNQTVAPSYTDTDFSILKGFKIPIPHTDTGRLQVGAQFFNLFNHPNFGTPINDLNNANFGAITTTVSSPTSILGSFLGGDASPRLIQLKGTITF</sequence>